<proteinExistence type="predicted"/>
<sequence>MKLAYLTLLVVGTVATAAPIQADSVVVRDAAPASAPDVDAVVPRDPQPAPAPAPDADAEPQAIPYIPKTKSNIRPGQPYTFWFPCVWHC</sequence>
<dbReference type="GeneID" id="87806579"/>
<reference evidence="3" key="1">
    <citation type="submission" date="2023-10" db="EMBL/GenBank/DDBJ databases">
        <authorList>
            <person name="Noh H."/>
        </authorList>
    </citation>
    <scope>NUCLEOTIDE SEQUENCE</scope>
    <source>
        <strain evidence="3">DUCC4014</strain>
    </source>
</reference>
<feature type="signal peptide" evidence="2">
    <location>
        <begin position="1"/>
        <end position="17"/>
    </location>
</feature>
<dbReference type="AlphaFoldDB" id="A0AAF0Y433"/>
<dbReference type="RefSeq" id="XP_062625852.1">
    <property type="nucleotide sequence ID" value="XM_062769868.1"/>
</dbReference>
<accession>A0AAF0Y433</accession>
<feature type="region of interest" description="Disordered" evidence="1">
    <location>
        <begin position="34"/>
        <end position="60"/>
    </location>
</feature>
<keyword evidence="2" id="KW-0732">Signal</keyword>
<protein>
    <submittedName>
        <fullName evidence="3">Uncharacterized protein</fullName>
    </submittedName>
</protein>
<evidence type="ECO:0000256" key="2">
    <source>
        <dbReference type="SAM" id="SignalP"/>
    </source>
</evidence>
<gene>
    <name evidence="3" type="ORF">LOC62_02G003335</name>
</gene>
<evidence type="ECO:0000256" key="1">
    <source>
        <dbReference type="SAM" id="MobiDB-lite"/>
    </source>
</evidence>
<feature type="chain" id="PRO_5042196922" evidence="2">
    <location>
        <begin position="18"/>
        <end position="89"/>
    </location>
</feature>
<dbReference type="EMBL" id="CP086715">
    <property type="protein sequence ID" value="WOO79820.1"/>
    <property type="molecule type" value="Genomic_DNA"/>
</dbReference>
<feature type="compositionally biased region" description="Low complexity" evidence="1">
    <location>
        <begin position="34"/>
        <end position="44"/>
    </location>
</feature>
<name>A0AAF0Y433_9TREE</name>
<evidence type="ECO:0000313" key="4">
    <source>
        <dbReference type="Proteomes" id="UP000827549"/>
    </source>
</evidence>
<organism evidence="3 4">
    <name type="scientific">Vanrija pseudolonga</name>
    <dbReference type="NCBI Taxonomy" id="143232"/>
    <lineage>
        <taxon>Eukaryota</taxon>
        <taxon>Fungi</taxon>
        <taxon>Dikarya</taxon>
        <taxon>Basidiomycota</taxon>
        <taxon>Agaricomycotina</taxon>
        <taxon>Tremellomycetes</taxon>
        <taxon>Trichosporonales</taxon>
        <taxon>Trichosporonaceae</taxon>
        <taxon>Vanrija</taxon>
    </lineage>
</organism>
<keyword evidence="4" id="KW-1185">Reference proteome</keyword>
<dbReference type="Proteomes" id="UP000827549">
    <property type="component" value="Chromosome 2"/>
</dbReference>
<evidence type="ECO:0000313" key="3">
    <source>
        <dbReference type="EMBL" id="WOO79820.1"/>
    </source>
</evidence>